<evidence type="ECO:0000313" key="2">
    <source>
        <dbReference type="Proteomes" id="UP000321570"/>
    </source>
</evidence>
<dbReference type="EMBL" id="CABIJS010000166">
    <property type="protein sequence ID" value="VUZ45214.1"/>
    <property type="molecule type" value="Genomic_DNA"/>
</dbReference>
<dbReference type="Proteomes" id="UP000321570">
    <property type="component" value="Unassembled WGS sequence"/>
</dbReference>
<gene>
    <name evidence="1" type="ORF">WMSIL1_LOCUS5375</name>
</gene>
<name>A0A564YFA4_HYMDI</name>
<dbReference type="AlphaFoldDB" id="A0A564YFA4"/>
<accession>A0A564YFA4</accession>
<evidence type="ECO:0000313" key="1">
    <source>
        <dbReference type="EMBL" id="VUZ45214.1"/>
    </source>
</evidence>
<proteinExistence type="predicted"/>
<keyword evidence="2" id="KW-1185">Reference proteome</keyword>
<protein>
    <submittedName>
        <fullName evidence="1">Uncharacterized protein</fullName>
    </submittedName>
</protein>
<sequence>MLYFQRTQTSLLHLHAPRRLLQSTHQFTCAIIGRMAHGHQSHRNRKRVFWIPSCIFLASHSFGIKEIRKSNPVINKILVWKVPESPIRDSRWIHHR</sequence>
<reference evidence="1 2" key="1">
    <citation type="submission" date="2019-07" db="EMBL/GenBank/DDBJ databases">
        <authorList>
            <person name="Jastrzebski P J."/>
            <person name="Paukszto L."/>
            <person name="Jastrzebski P J."/>
        </authorList>
    </citation>
    <scope>NUCLEOTIDE SEQUENCE [LARGE SCALE GENOMIC DNA]</scope>
    <source>
        <strain evidence="1 2">WMS-il1</strain>
    </source>
</reference>
<organism evidence="1 2">
    <name type="scientific">Hymenolepis diminuta</name>
    <name type="common">Rat tapeworm</name>
    <dbReference type="NCBI Taxonomy" id="6216"/>
    <lineage>
        <taxon>Eukaryota</taxon>
        <taxon>Metazoa</taxon>
        <taxon>Spiralia</taxon>
        <taxon>Lophotrochozoa</taxon>
        <taxon>Platyhelminthes</taxon>
        <taxon>Cestoda</taxon>
        <taxon>Eucestoda</taxon>
        <taxon>Cyclophyllidea</taxon>
        <taxon>Hymenolepididae</taxon>
        <taxon>Hymenolepis</taxon>
    </lineage>
</organism>